<organism evidence="3 4">
    <name type="scientific">Marinihelvus fidelis</name>
    <dbReference type="NCBI Taxonomy" id="2613842"/>
    <lineage>
        <taxon>Bacteria</taxon>
        <taxon>Pseudomonadati</taxon>
        <taxon>Pseudomonadota</taxon>
        <taxon>Gammaproteobacteria</taxon>
        <taxon>Chromatiales</taxon>
        <taxon>Wenzhouxiangellaceae</taxon>
        <taxon>Marinihelvus</taxon>
    </lineage>
</organism>
<dbReference type="Proteomes" id="UP000325372">
    <property type="component" value="Unassembled WGS sequence"/>
</dbReference>
<dbReference type="CDD" id="cd00093">
    <property type="entry name" value="HTH_XRE"/>
    <property type="match status" value="1"/>
</dbReference>
<dbReference type="Pfam" id="PF13413">
    <property type="entry name" value="HTH_25"/>
    <property type="match status" value="1"/>
</dbReference>
<dbReference type="PANTHER" id="PTHR34475:SF1">
    <property type="entry name" value="CYTOSKELETON PROTEIN RODZ"/>
    <property type="match status" value="1"/>
</dbReference>
<dbReference type="InterPro" id="IPR001387">
    <property type="entry name" value="Cro/C1-type_HTH"/>
</dbReference>
<dbReference type="SUPFAM" id="SSF47413">
    <property type="entry name" value="lambda repressor-like DNA-binding domains"/>
    <property type="match status" value="1"/>
</dbReference>
<proteinExistence type="predicted"/>
<comment type="caution">
    <text evidence="3">The sequence shown here is derived from an EMBL/GenBank/DDBJ whole genome shotgun (WGS) entry which is preliminary data.</text>
</comment>
<dbReference type="Pfam" id="PF13464">
    <property type="entry name" value="RodZ_C"/>
    <property type="match status" value="1"/>
</dbReference>
<feature type="region of interest" description="Disordered" evidence="1">
    <location>
        <begin position="273"/>
        <end position="292"/>
    </location>
</feature>
<sequence length="292" mass="31587">MNEQQQDLIPLSPGERLRAGREHRGLSEEDVSRSLKCSVEVIRAIEADKHARLAPVYRRGFVRAYAEFLDIDPALVQSATDETYEESSALRSVFPEARQLKSSDRWLRVASYALASLLVGTLAWQVTHEAARLTNVEGDSVSAAGTMTPPPSAHVSASIASLESLRVPAAARAGAGRQAWQAVDNGLANAPLAEGEHLLELHASADSWVEIVGPDGQRLERDLVRGGEKRSYRGQAPFDLSIGRSSAIQLFLDGESVDLSAHAREDVARLRLDPAAAPAESEEVAEQPPQES</sequence>
<protein>
    <submittedName>
        <fullName evidence="3">DUF4115 domain-containing protein</fullName>
    </submittedName>
</protein>
<name>A0A5N0TBH8_9GAMM</name>
<accession>A0A5N0TBH8</accession>
<dbReference type="RefSeq" id="WP_150863818.1">
    <property type="nucleotide sequence ID" value="NZ_VYXP01000004.1"/>
</dbReference>
<dbReference type="GO" id="GO:0003677">
    <property type="term" value="F:DNA binding"/>
    <property type="evidence" value="ECO:0007669"/>
    <property type="project" value="InterPro"/>
</dbReference>
<dbReference type="EMBL" id="VYXP01000004">
    <property type="protein sequence ID" value="KAA9132028.1"/>
    <property type="molecule type" value="Genomic_DNA"/>
</dbReference>
<dbReference type="SMART" id="SM00530">
    <property type="entry name" value="HTH_XRE"/>
    <property type="match status" value="1"/>
</dbReference>
<dbReference type="PANTHER" id="PTHR34475">
    <property type="match status" value="1"/>
</dbReference>
<evidence type="ECO:0000313" key="4">
    <source>
        <dbReference type="Proteomes" id="UP000325372"/>
    </source>
</evidence>
<dbReference type="InterPro" id="IPR025194">
    <property type="entry name" value="RodZ-like_C"/>
</dbReference>
<dbReference type="InterPro" id="IPR050400">
    <property type="entry name" value="Bact_Cytoskel_RodZ"/>
</dbReference>
<gene>
    <name evidence="3" type="ORF">F3N42_07610</name>
</gene>
<dbReference type="AlphaFoldDB" id="A0A5N0TBH8"/>
<reference evidence="3 4" key="1">
    <citation type="submission" date="2019-09" db="EMBL/GenBank/DDBJ databases">
        <title>Wenzhouxiangella sp. Genome sequencing and assembly.</title>
        <authorList>
            <person name="Zhang R."/>
        </authorList>
    </citation>
    <scope>NUCLEOTIDE SEQUENCE [LARGE SCALE GENOMIC DNA]</scope>
    <source>
        <strain evidence="3 4">W260</strain>
    </source>
</reference>
<evidence type="ECO:0000313" key="3">
    <source>
        <dbReference type="EMBL" id="KAA9132028.1"/>
    </source>
</evidence>
<evidence type="ECO:0000259" key="2">
    <source>
        <dbReference type="SMART" id="SM00530"/>
    </source>
</evidence>
<keyword evidence="4" id="KW-1185">Reference proteome</keyword>
<dbReference type="InterPro" id="IPR010982">
    <property type="entry name" value="Lambda_DNA-bd_dom_sf"/>
</dbReference>
<evidence type="ECO:0000256" key="1">
    <source>
        <dbReference type="SAM" id="MobiDB-lite"/>
    </source>
</evidence>
<feature type="domain" description="HTH cro/C1-type" evidence="2">
    <location>
        <begin position="16"/>
        <end position="76"/>
    </location>
</feature>
<dbReference type="Gene3D" id="1.10.260.40">
    <property type="entry name" value="lambda repressor-like DNA-binding domains"/>
    <property type="match status" value="1"/>
</dbReference>